<dbReference type="GO" id="GO:0008270">
    <property type="term" value="F:zinc ion binding"/>
    <property type="evidence" value="ECO:0007669"/>
    <property type="project" value="InterPro"/>
</dbReference>
<dbReference type="CDD" id="cd00085">
    <property type="entry name" value="HNHc"/>
    <property type="match status" value="1"/>
</dbReference>
<accession>A0A558GXU8</accession>
<evidence type="ECO:0000256" key="1">
    <source>
        <dbReference type="SAM" id="MobiDB-lite"/>
    </source>
</evidence>
<evidence type="ECO:0000313" key="3">
    <source>
        <dbReference type="EMBL" id="TVU61710.1"/>
    </source>
</evidence>
<dbReference type="Gene3D" id="1.10.30.50">
    <property type="match status" value="1"/>
</dbReference>
<organism evidence="3 4">
    <name type="scientific">Paenarthrobacter nitroguajacolicus</name>
    <name type="common">Arthrobacter nitroguajacolicus</name>
    <dbReference type="NCBI Taxonomy" id="211146"/>
    <lineage>
        <taxon>Bacteria</taxon>
        <taxon>Bacillati</taxon>
        <taxon>Actinomycetota</taxon>
        <taxon>Actinomycetes</taxon>
        <taxon>Micrococcales</taxon>
        <taxon>Micrococcaceae</taxon>
        <taxon>Paenarthrobacter</taxon>
    </lineage>
</organism>
<dbReference type="EMBL" id="VNFK01000010">
    <property type="protein sequence ID" value="TVU61710.1"/>
    <property type="molecule type" value="Genomic_DNA"/>
</dbReference>
<protein>
    <submittedName>
        <fullName evidence="3">DUF222 domain-containing protein</fullName>
    </submittedName>
</protein>
<evidence type="ECO:0000313" key="4">
    <source>
        <dbReference type="Proteomes" id="UP000316500"/>
    </source>
</evidence>
<sequence length="441" mass="47106">MDAGVSAALMPVPSDREFPAVPSSATPSSISRDLINQLRVLEDIKSAISGLQAKITVAFDLAQRAEQAEAGVPASERGKGVGAQVAPARRESPNRGSRLLGLARALVTEMPHTMAAVDAGLLNEWRATLLAKETACLSDEDRAAVDEELAPDTGTFEGAGDKAIVAAAKAAAYRRDPRSVTQRAARAANERTVSLRPAPDTMTILTALLPVAQGVAAYAALTRAADSARSRPGGEQRGRGQVMADTLVERITGSSAGYSGIDLQLVMTDRTLLDNDSEPARLTGYGVVPAQWARDLVFTTKAHGDPDGDFHIWLRRLYTAPGTGELIAEDSRSRFFPQGMRRIIEVRDNLCRTPYCDAPIRHIDHVVPWRRGGSTSLDNGAGLCEACNHTKENPGWSSKTEPARNDTDSVHTLEVRTPTGHSYRSQAPPLPGHLRVTAGGT</sequence>
<name>A0A558GXU8_PAENT</name>
<dbReference type="InterPro" id="IPR003615">
    <property type="entry name" value="HNH_nuc"/>
</dbReference>
<dbReference type="InterPro" id="IPR002711">
    <property type="entry name" value="HNH"/>
</dbReference>
<feature type="region of interest" description="Disordered" evidence="1">
    <location>
        <begin position="417"/>
        <end position="441"/>
    </location>
</feature>
<dbReference type="GO" id="GO:0004519">
    <property type="term" value="F:endonuclease activity"/>
    <property type="evidence" value="ECO:0007669"/>
    <property type="project" value="InterPro"/>
</dbReference>
<evidence type="ECO:0000259" key="2">
    <source>
        <dbReference type="SMART" id="SM00507"/>
    </source>
</evidence>
<reference evidence="3 4" key="1">
    <citation type="submission" date="2019-07" db="EMBL/GenBank/DDBJ databases">
        <title>Diversity of Bacteria from Kongsfjorden, Arctic.</title>
        <authorList>
            <person name="Yu Y."/>
        </authorList>
    </citation>
    <scope>NUCLEOTIDE SEQUENCE [LARGE SCALE GENOMIC DNA]</scope>
    <source>
        <strain evidence="3 4">SM1928</strain>
    </source>
</reference>
<feature type="compositionally biased region" description="Basic and acidic residues" evidence="1">
    <location>
        <begin position="401"/>
        <end position="410"/>
    </location>
</feature>
<dbReference type="Pfam" id="PF01844">
    <property type="entry name" value="HNH"/>
    <property type="match status" value="1"/>
</dbReference>
<dbReference type="SMART" id="SM00507">
    <property type="entry name" value="HNHc"/>
    <property type="match status" value="1"/>
</dbReference>
<dbReference type="OrthoDB" id="5241234at2"/>
<proteinExistence type="predicted"/>
<dbReference type="Proteomes" id="UP000316500">
    <property type="component" value="Unassembled WGS sequence"/>
</dbReference>
<dbReference type="AlphaFoldDB" id="A0A558GXU8"/>
<feature type="region of interest" description="Disordered" evidence="1">
    <location>
        <begin position="68"/>
        <end position="95"/>
    </location>
</feature>
<comment type="caution">
    <text evidence="3">The sequence shown here is derived from an EMBL/GenBank/DDBJ whole genome shotgun (WGS) entry which is preliminary data.</text>
</comment>
<dbReference type="GO" id="GO:0003676">
    <property type="term" value="F:nucleic acid binding"/>
    <property type="evidence" value="ECO:0007669"/>
    <property type="project" value="InterPro"/>
</dbReference>
<feature type="domain" description="HNH nuclease" evidence="2">
    <location>
        <begin position="339"/>
        <end position="389"/>
    </location>
</feature>
<feature type="region of interest" description="Disordered" evidence="1">
    <location>
        <begin position="391"/>
        <end position="410"/>
    </location>
</feature>
<gene>
    <name evidence="3" type="ORF">FQP90_14225</name>
</gene>